<gene>
    <name evidence="2" type="ORF">BOLC8T50207H</name>
</gene>
<accession>A0A3P6FV99</accession>
<protein>
    <recommendedName>
        <fullName evidence="1">Ribosomal protein eL8/eL30/eS12/Gadd45 domain-containing protein</fullName>
    </recommendedName>
</protein>
<reference evidence="2" key="1">
    <citation type="submission" date="2018-11" db="EMBL/GenBank/DDBJ databases">
        <authorList>
            <consortium name="Genoscope - CEA"/>
            <person name="William W."/>
        </authorList>
    </citation>
    <scope>NUCLEOTIDE SEQUENCE</scope>
</reference>
<name>A0A3P6FV99_BRAOL</name>
<dbReference type="EMBL" id="LR031879">
    <property type="protein sequence ID" value="VDD56978.1"/>
    <property type="molecule type" value="Genomic_DNA"/>
</dbReference>
<dbReference type="InterPro" id="IPR004038">
    <property type="entry name" value="Ribosomal_eL8/eL30/eS12/Gad45"/>
</dbReference>
<feature type="domain" description="Ribosomal protein eL8/eL30/eS12/Gadd45" evidence="1">
    <location>
        <begin position="2"/>
        <end position="61"/>
    </location>
</feature>
<dbReference type="AlphaFoldDB" id="A0A3P6FV99"/>
<sequence>MVTKSLKKNSPIILLVAANDGSCGAHVAYATEHNVPLILMHSREEVGEFIGVSSPVVCCVLSFVGHQEMLAKLLLC</sequence>
<proteinExistence type="predicted"/>
<organism evidence="2">
    <name type="scientific">Brassica oleracea</name>
    <name type="common">Wild cabbage</name>
    <dbReference type="NCBI Taxonomy" id="3712"/>
    <lineage>
        <taxon>Eukaryota</taxon>
        <taxon>Viridiplantae</taxon>
        <taxon>Streptophyta</taxon>
        <taxon>Embryophyta</taxon>
        <taxon>Tracheophyta</taxon>
        <taxon>Spermatophyta</taxon>
        <taxon>Magnoliopsida</taxon>
        <taxon>eudicotyledons</taxon>
        <taxon>Gunneridae</taxon>
        <taxon>Pentapetalae</taxon>
        <taxon>rosids</taxon>
        <taxon>malvids</taxon>
        <taxon>Brassicales</taxon>
        <taxon>Brassicaceae</taxon>
        <taxon>Brassiceae</taxon>
        <taxon>Brassica</taxon>
    </lineage>
</organism>
<dbReference type="InterPro" id="IPR029064">
    <property type="entry name" value="Ribosomal_eL30-like_sf"/>
</dbReference>
<evidence type="ECO:0000313" key="2">
    <source>
        <dbReference type="EMBL" id="VDD56978.1"/>
    </source>
</evidence>
<dbReference type="Pfam" id="PF01248">
    <property type="entry name" value="Ribosomal_L7Ae"/>
    <property type="match status" value="1"/>
</dbReference>
<evidence type="ECO:0000259" key="1">
    <source>
        <dbReference type="Pfam" id="PF01248"/>
    </source>
</evidence>
<dbReference type="SUPFAM" id="SSF55315">
    <property type="entry name" value="L30e-like"/>
    <property type="match status" value="1"/>
</dbReference>
<dbReference type="Gene3D" id="3.30.1330.30">
    <property type="match status" value="1"/>
</dbReference>